<organism evidence="2 3">
    <name type="scientific">Halomonas tibetensis</name>
    <dbReference type="NCBI Taxonomy" id="2259590"/>
    <lineage>
        <taxon>Bacteria</taxon>
        <taxon>Pseudomonadati</taxon>
        <taxon>Pseudomonadota</taxon>
        <taxon>Gammaproteobacteria</taxon>
        <taxon>Oceanospirillales</taxon>
        <taxon>Halomonadaceae</taxon>
        <taxon>Halomonas</taxon>
    </lineage>
</organism>
<dbReference type="InterPro" id="IPR023577">
    <property type="entry name" value="CYTH_domain"/>
</dbReference>
<dbReference type="InterPro" id="IPR039013">
    <property type="entry name" value="YgiF"/>
</dbReference>
<dbReference type="PROSITE" id="PS51707">
    <property type="entry name" value="CYTH"/>
    <property type="match status" value="1"/>
</dbReference>
<comment type="caution">
    <text evidence="2">The sequence shown here is derived from an EMBL/GenBank/DDBJ whole genome shotgun (WGS) entry which is preliminary data.</text>
</comment>
<keyword evidence="3" id="KW-1185">Reference proteome</keyword>
<dbReference type="PANTHER" id="PTHR39569:SF1">
    <property type="entry name" value="INORGANIC TRIPHOSPHATASE"/>
    <property type="match status" value="1"/>
</dbReference>
<evidence type="ECO:0000313" key="2">
    <source>
        <dbReference type="EMBL" id="MFC2992325.1"/>
    </source>
</evidence>
<dbReference type="SMART" id="SM01118">
    <property type="entry name" value="CYTH"/>
    <property type="match status" value="1"/>
</dbReference>
<feature type="domain" description="CYTH" evidence="1">
    <location>
        <begin position="2"/>
        <end position="199"/>
    </location>
</feature>
<reference evidence="3" key="1">
    <citation type="journal article" date="2019" name="Int. J. Syst. Evol. Microbiol.">
        <title>The Global Catalogue of Microorganisms (GCM) 10K type strain sequencing project: providing services to taxonomists for standard genome sequencing and annotation.</title>
        <authorList>
            <consortium name="The Broad Institute Genomics Platform"/>
            <consortium name="The Broad Institute Genome Sequencing Center for Infectious Disease"/>
            <person name="Wu L."/>
            <person name="Ma J."/>
        </authorList>
    </citation>
    <scope>NUCLEOTIDE SEQUENCE [LARGE SCALE GENOMIC DNA]</scope>
    <source>
        <strain evidence="3">KCTC 52660</strain>
    </source>
</reference>
<protein>
    <submittedName>
        <fullName evidence="2">CYTH domain-containing protein</fullName>
    </submittedName>
</protein>
<dbReference type="Gene3D" id="2.40.320.10">
    <property type="entry name" value="Hypothetical Protein Pfu-838710-001"/>
    <property type="match status" value="1"/>
</dbReference>
<dbReference type="Pfam" id="PF01928">
    <property type="entry name" value="CYTH"/>
    <property type="match status" value="1"/>
</dbReference>
<dbReference type="PANTHER" id="PTHR39569">
    <property type="entry name" value="INORGANIC TRIPHOSPHATASE"/>
    <property type="match status" value="1"/>
</dbReference>
<evidence type="ECO:0000313" key="3">
    <source>
        <dbReference type="Proteomes" id="UP001595386"/>
    </source>
</evidence>
<accession>A0ABV7B532</accession>
<dbReference type="CDD" id="cd07756">
    <property type="entry name" value="CYTH-like_Pase_CHAD"/>
    <property type="match status" value="1"/>
</dbReference>
<name>A0ABV7B532_9GAMM</name>
<dbReference type="InterPro" id="IPR033469">
    <property type="entry name" value="CYTH-like_dom_sf"/>
</dbReference>
<gene>
    <name evidence="2" type="ORF">ACFODV_09820</name>
</gene>
<proteinExistence type="predicted"/>
<dbReference type="Proteomes" id="UP001595386">
    <property type="component" value="Unassembled WGS sequence"/>
</dbReference>
<dbReference type="SUPFAM" id="SSF55154">
    <property type="entry name" value="CYTH-like phosphatases"/>
    <property type="match status" value="1"/>
</dbReference>
<sequence>MSQEIELKLALGQEGPKALRCHPLLAAQPAQASHLGNTYFDTPEGALERARMALRLRRVNGRVLQTVKTRGEGGGGLSTRGEWEWEVSGSGLDLEGLKGLPPAALGQDVLERLVPRFTTDFHRETRMIDHAGARIEVALDEGEILADNRRVAIRELELELKAGEPEALWSLAETLAESLPLRPADTSKAARGSALLADAWQLPKGGTPSAWLHRAIVALDALADTGDETWRREAGKALQQLAEASGGDTAKAASGLAALLSNSAWLTPAFSLAMVRLARRLPADRDLA</sequence>
<evidence type="ECO:0000259" key="1">
    <source>
        <dbReference type="PROSITE" id="PS51707"/>
    </source>
</evidence>
<dbReference type="RefSeq" id="WP_379758338.1">
    <property type="nucleotide sequence ID" value="NZ_JBHRSQ010000012.1"/>
</dbReference>
<dbReference type="EMBL" id="JBHRSQ010000012">
    <property type="protein sequence ID" value="MFC2992325.1"/>
    <property type="molecule type" value="Genomic_DNA"/>
</dbReference>